<dbReference type="AlphaFoldDB" id="A0AAW2G197"/>
<name>A0AAW2G197_9HYME</name>
<evidence type="ECO:0000313" key="1">
    <source>
        <dbReference type="EMBL" id="KAL0121009.1"/>
    </source>
</evidence>
<protein>
    <submittedName>
        <fullName evidence="1">Uncharacterized protein</fullName>
    </submittedName>
</protein>
<gene>
    <name evidence="1" type="ORF">PUN28_008620</name>
</gene>
<proteinExistence type="predicted"/>
<accession>A0AAW2G197</accession>
<comment type="caution">
    <text evidence="1">The sequence shown here is derived from an EMBL/GenBank/DDBJ whole genome shotgun (WGS) entry which is preliminary data.</text>
</comment>
<reference evidence="1 2" key="1">
    <citation type="submission" date="2023-03" db="EMBL/GenBank/DDBJ databases">
        <title>High recombination rates correlate with genetic variation in Cardiocondyla obscurior ants.</title>
        <authorList>
            <person name="Errbii M."/>
        </authorList>
    </citation>
    <scope>NUCLEOTIDE SEQUENCE [LARGE SCALE GENOMIC DNA]</scope>
    <source>
        <strain evidence="1">Alpha-2009</strain>
        <tissue evidence="1">Whole body</tissue>
    </source>
</reference>
<sequence length="57" mass="6364">MRSTLVLLVKVRLSRRAGSNVDGIGVIHQTDNCRPIFMRGKGITRAGARKKKLRHPP</sequence>
<dbReference type="Proteomes" id="UP001430953">
    <property type="component" value="Unassembled WGS sequence"/>
</dbReference>
<keyword evidence="2" id="KW-1185">Reference proteome</keyword>
<dbReference type="EMBL" id="JADYXP020000007">
    <property type="protein sequence ID" value="KAL0121009.1"/>
    <property type="molecule type" value="Genomic_DNA"/>
</dbReference>
<evidence type="ECO:0000313" key="2">
    <source>
        <dbReference type="Proteomes" id="UP001430953"/>
    </source>
</evidence>
<organism evidence="1 2">
    <name type="scientific">Cardiocondyla obscurior</name>
    <dbReference type="NCBI Taxonomy" id="286306"/>
    <lineage>
        <taxon>Eukaryota</taxon>
        <taxon>Metazoa</taxon>
        <taxon>Ecdysozoa</taxon>
        <taxon>Arthropoda</taxon>
        <taxon>Hexapoda</taxon>
        <taxon>Insecta</taxon>
        <taxon>Pterygota</taxon>
        <taxon>Neoptera</taxon>
        <taxon>Endopterygota</taxon>
        <taxon>Hymenoptera</taxon>
        <taxon>Apocrita</taxon>
        <taxon>Aculeata</taxon>
        <taxon>Formicoidea</taxon>
        <taxon>Formicidae</taxon>
        <taxon>Myrmicinae</taxon>
        <taxon>Cardiocondyla</taxon>
    </lineage>
</organism>